<comment type="caution">
    <text evidence="6">The sequence shown here is derived from an EMBL/GenBank/DDBJ whole genome shotgun (WGS) entry which is preliminary data.</text>
</comment>
<evidence type="ECO:0000256" key="2">
    <source>
        <dbReference type="PIRSR" id="PIRSR006232-1"/>
    </source>
</evidence>
<feature type="domain" description="Pirin C-terminal" evidence="5">
    <location>
        <begin position="177"/>
        <end position="275"/>
    </location>
</feature>
<dbReference type="SUPFAM" id="SSF51182">
    <property type="entry name" value="RmlC-like cupins"/>
    <property type="match status" value="1"/>
</dbReference>
<dbReference type="InterPro" id="IPR008778">
    <property type="entry name" value="Pirin_C_dom"/>
</dbReference>
<dbReference type="PANTHER" id="PTHR13903:SF8">
    <property type="entry name" value="PIRIN"/>
    <property type="match status" value="1"/>
</dbReference>
<protein>
    <submittedName>
        <fullName evidence="6">Pirin family protein</fullName>
    </submittedName>
</protein>
<sequence>MSAVAHLIDPRNHDLGGGFVVRRALPHMHARSVGPFVFFDHFGPIDLGAGTKTDVRPHPHIGLATVTYLFDGALVHRDSIGSLQEIRPGDVNWMTAGSGIVHSERGTDDAHAHGQRMHGLQTWVALPREHEEIEPSFRHYPGATLPRTSGEGARMHVLVGTAFGATSPVEVLMPTLYVAIELDAGASVTVEADYAERAIYAVDAEVSIDGEPLKPTQLAVLTPGSAATVRATSPARVMLVGGAALDGPRFMWWNFVSSSRERIEQAKDDWRAQRIGQVPGETEFIPLPDK</sequence>
<gene>
    <name evidence="6" type="ORF">OD750_007625</name>
</gene>
<comment type="similarity">
    <text evidence="1 3">Belongs to the pirin family.</text>
</comment>
<dbReference type="PANTHER" id="PTHR13903">
    <property type="entry name" value="PIRIN-RELATED"/>
    <property type="match status" value="1"/>
</dbReference>
<dbReference type="RefSeq" id="WP_263543930.1">
    <property type="nucleotide sequence ID" value="NZ_JAOVZO020000008.1"/>
</dbReference>
<feature type="binding site" evidence="2">
    <location>
        <position position="102"/>
    </location>
    <ligand>
        <name>Fe cation</name>
        <dbReference type="ChEBI" id="CHEBI:24875"/>
    </ligand>
</feature>
<evidence type="ECO:0000256" key="3">
    <source>
        <dbReference type="RuleBase" id="RU003457"/>
    </source>
</evidence>
<comment type="cofactor">
    <cofactor evidence="2">
        <name>Fe cation</name>
        <dbReference type="ChEBI" id="CHEBI:24875"/>
    </cofactor>
    <text evidence="2">Binds 1 Fe cation per subunit.</text>
</comment>
<feature type="binding site" evidence="2">
    <location>
        <position position="58"/>
    </location>
    <ligand>
        <name>Fe cation</name>
        <dbReference type="ChEBI" id="CHEBI:24875"/>
    </ligand>
</feature>
<dbReference type="Pfam" id="PF05726">
    <property type="entry name" value="Pirin_C"/>
    <property type="match status" value="1"/>
</dbReference>
<keyword evidence="7" id="KW-1185">Reference proteome</keyword>
<dbReference type="Gene3D" id="2.60.120.10">
    <property type="entry name" value="Jelly Rolls"/>
    <property type="match status" value="2"/>
</dbReference>
<feature type="domain" description="Pirin N-terminal" evidence="4">
    <location>
        <begin position="19"/>
        <end position="124"/>
    </location>
</feature>
<dbReference type="InterPro" id="IPR014710">
    <property type="entry name" value="RmlC-like_jellyroll"/>
</dbReference>
<evidence type="ECO:0000313" key="6">
    <source>
        <dbReference type="EMBL" id="MDC8012413.1"/>
    </source>
</evidence>
<dbReference type="InterPro" id="IPR011051">
    <property type="entry name" value="RmlC_Cupin_sf"/>
</dbReference>
<name>A0A9X3YKD7_9GAMM</name>
<dbReference type="GO" id="GO:0046872">
    <property type="term" value="F:metal ion binding"/>
    <property type="evidence" value="ECO:0007669"/>
    <property type="project" value="UniProtKB-KW"/>
</dbReference>
<proteinExistence type="inferred from homology"/>
<dbReference type="InterPro" id="IPR003829">
    <property type="entry name" value="Pirin_N_dom"/>
</dbReference>
<keyword evidence="2" id="KW-0479">Metal-binding</keyword>
<dbReference type="Pfam" id="PF02678">
    <property type="entry name" value="Pirin"/>
    <property type="match status" value="1"/>
</dbReference>
<evidence type="ECO:0000259" key="5">
    <source>
        <dbReference type="Pfam" id="PF05726"/>
    </source>
</evidence>
<feature type="binding site" evidence="2">
    <location>
        <position position="60"/>
    </location>
    <ligand>
        <name>Fe cation</name>
        <dbReference type="ChEBI" id="CHEBI:24875"/>
    </ligand>
</feature>
<dbReference type="CDD" id="cd02909">
    <property type="entry name" value="cupin_pirin_N"/>
    <property type="match status" value="1"/>
</dbReference>
<dbReference type="PIRSF" id="PIRSF006232">
    <property type="entry name" value="Pirin"/>
    <property type="match status" value="1"/>
</dbReference>
<dbReference type="InterPro" id="IPR012093">
    <property type="entry name" value="Pirin"/>
</dbReference>
<organism evidence="6 7">
    <name type="scientific">Tahibacter soli</name>
    <dbReference type="NCBI Taxonomy" id="2983605"/>
    <lineage>
        <taxon>Bacteria</taxon>
        <taxon>Pseudomonadati</taxon>
        <taxon>Pseudomonadota</taxon>
        <taxon>Gammaproteobacteria</taxon>
        <taxon>Lysobacterales</taxon>
        <taxon>Rhodanobacteraceae</taxon>
        <taxon>Tahibacter</taxon>
    </lineage>
</organism>
<dbReference type="CDD" id="cd02247">
    <property type="entry name" value="cupin_pirin_C"/>
    <property type="match status" value="1"/>
</dbReference>
<evidence type="ECO:0000313" key="7">
    <source>
        <dbReference type="Proteomes" id="UP001139971"/>
    </source>
</evidence>
<dbReference type="Proteomes" id="UP001139971">
    <property type="component" value="Unassembled WGS sequence"/>
</dbReference>
<accession>A0A9X3YKD7</accession>
<keyword evidence="2" id="KW-0408">Iron</keyword>
<dbReference type="EMBL" id="JAOVZO020000008">
    <property type="protein sequence ID" value="MDC8012413.1"/>
    <property type="molecule type" value="Genomic_DNA"/>
</dbReference>
<reference evidence="6" key="1">
    <citation type="submission" date="2023-02" db="EMBL/GenBank/DDBJ databases">
        <title>Tahibacter soli sp. nov. isolated from soil.</title>
        <authorList>
            <person name="Baek J.H."/>
            <person name="Lee J.K."/>
            <person name="Choi D.G."/>
            <person name="Jeon C.O."/>
        </authorList>
    </citation>
    <scope>NUCLEOTIDE SEQUENCE</scope>
    <source>
        <strain evidence="6">BL</strain>
    </source>
</reference>
<evidence type="ECO:0000256" key="1">
    <source>
        <dbReference type="ARBA" id="ARBA00008416"/>
    </source>
</evidence>
<feature type="binding site" evidence="2">
    <location>
        <position position="104"/>
    </location>
    <ligand>
        <name>Fe cation</name>
        <dbReference type="ChEBI" id="CHEBI:24875"/>
    </ligand>
</feature>
<dbReference type="AlphaFoldDB" id="A0A9X3YKD7"/>
<evidence type="ECO:0000259" key="4">
    <source>
        <dbReference type="Pfam" id="PF02678"/>
    </source>
</evidence>